<gene>
    <name evidence="2" type="ORF">H9K75_13135</name>
</gene>
<evidence type="ECO:0000256" key="1">
    <source>
        <dbReference type="SAM" id="SignalP"/>
    </source>
</evidence>
<dbReference type="Proteomes" id="UP000516028">
    <property type="component" value="Chromosome"/>
</dbReference>
<protein>
    <submittedName>
        <fullName evidence="2">DUF4148 domain-containing protein</fullName>
    </submittedName>
</protein>
<keyword evidence="1" id="KW-0732">Signal</keyword>
<dbReference type="KEGG" id="daer:H9K75_13135"/>
<feature type="chain" id="PRO_5028861055" evidence="1">
    <location>
        <begin position="24"/>
        <end position="107"/>
    </location>
</feature>
<sequence>MKNLIRSAAVVALMSLGAVAAQAQVQSAEAGFAAEIASAQSSLSRQQVGSEFVQARQGGKLQLAHGDAYAPVNSIKSASLLDRADVKAQAVAANQHGHLLSQGVSVQ</sequence>
<keyword evidence="3" id="KW-1185">Reference proteome</keyword>
<evidence type="ECO:0000313" key="2">
    <source>
        <dbReference type="EMBL" id="QNP47306.1"/>
    </source>
</evidence>
<feature type="signal peptide" evidence="1">
    <location>
        <begin position="1"/>
        <end position="23"/>
    </location>
</feature>
<dbReference type="AlphaFoldDB" id="A0A7H0GG90"/>
<dbReference type="RefSeq" id="WP_187723019.1">
    <property type="nucleotide sequence ID" value="NZ_CP060783.1"/>
</dbReference>
<proteinExistence type="predicted"/>
<name>A0A7H0GG90_9BURK</name>
<evidence type="ECO:0000313" key="3">
    <source>
        <dbReference type="Proteomes" id="UP000516028"/>
    </source>
</evidence>
<reference evidence="2 3" key="1">
    <citation type="submission" date="2020-08" db="EMBL/GenBank/DDBJ databases">
        <title>Genome sequence of Diaphorobacter aerolatus KACC 16536T.</title>
        <authorList>
            <person name="Hyun D.-W."/>
            <person name="Bae J.-W."/>
        </authorList>
    </citation>
    <scope>NUCLEOTIDE SEQUENCE [LARGE SCALE GENOMIC DNA]</scope>
    <source>
        <strain evidence="2 3">KACC 16536</strain>
    </source>
</reference>
<accession>A0A7H0GG90</accession>
<organism evidence="2 3">
    <name type="scientific">Diaphorobacter aerolatus</name>
    <dbReference type="NCBI Taxonomy" id="1288495"/>
    <lineage>
        <taxon>Bacteria</taxon>
        <taxon>Pseudomonadati</taxon>
        <taxon>Pseudomonadota</taxon>
        <taxon>Betaproteobacteria</taxon>
        <taxon>Burkholderiales</taxon>
        <taxon>Comamonadaceae</taxon>
        <taxon>Diaphorobacter</taxon>
    </lineage>
</organism>
<dbReference type="EMBL" id="CP060783">
    <property type="protein sequence ID" value="QNP47306.1"/>
    <property type="molecule type" value="Genomic_DNA"/>
</dbReference>